<reference evidence="4" key="1">
    <citation type="submission" date="2016-06" db="UniProtKB">
        <authorList>
            <consortium name="WormBaseParasite"/>
        </authorList>
    </citation>
    <scope>IDENTIFICATION</scope>
</reference>
<proteinExistence type="predicted"/>
<feature type="compositionally biased region" description="Acidic residues" evidence="1">
    <location>
        <begin position="34"/>
        <end position="105"/>
    </location>
</feature>
<dbReference type="Proteomes" id="UP000272942">
    <property type="component" value="Unassembled WGS sequence"/>
</dbReference>
<keyword evidence="3" id="KW-1185">Reference proteome</keyword>
<evidence type="ECO:0000313" key="4">
    <source>
        <dbReference type="WBParaSite" id="ECPE_0000562701-mRNA-1"/>
    </source>
</evidence>
<evidence type="ECO:0000313" key="3">
    <source>
        <dbReference type="Proteomes" id="UP000272942"/>
    </source>
</evidence>
<dbReference type="WBParaSite" id="ECPE_0000562701-mRNA-1">
    <property type="protein sequence ID" value="ECPE_0000562701-mRNA-1"/>
    <property type="gene ID" value="ECPE_0000562701"/>
</dbReference>
<organism evidence="4">
    <name type="scientific">Echinostoma caproni</name>
    <dbReference type="NCBI Taxonomy" id="27848"/>
    <lineage>
        <taxon>Eukaryota</taxon>
        <taxon>Metazoa</taxon>
        <taxon>Spiralia</taxon>
        <taxon>Lophotrochozoa</taxon>
        <taxon>Platyhelminthes</taxon>
        <taxon>Trematoda</taxon>
        <taxon>Digenea</taxon>
        <taxon>Plagiorchiida</taxon>
        <taxon>Echinostomata</taxon>
        <taxon>Echinostomatoidea</taxon>
        <taxon>Echinostomatidae</taxon>
        <taxon>Echinostoma</taxon>
    </lineage>
</organism>
<name>A0A183AF79_9TREM</name>
<feature type="compositionally biased region" description="Basic and acidic residues" evidence="1">
    <location>
        <begin position="24"/>
        <end position="33"/>
    </location>
</feature>
<dbReference type="AlphaFoldDB" id="A0A183AF79"/>
<accession>A0A183AF79</accession>
<reference evidence="2 3" key="2">
    <citation type="submission" date="2018-11" db="EMBL/GenBank/DDBJ databases">
        <authorList>
            <consortium name="Pathogen Informatics"/>
        </authorList>
    </citation>
    <scope>NUCLEOTIDE SEQUENCE [LARGE SCALE GENOMIC DNA]</scope>
    <source>
        <strain evidence="2 3">Egypt</strain>
    </source>
</reference>
<sequence>MYTYVCLTQSMFKYQAANIIFKRDENNEHHDNDNDNYDDDDSHDDDANDSDDADDSDDSDYDDDNHDHSDDDDDAVDSDDSEDDDNDDDSDDEDEEEEKDDDDKDEEKAPYHTGSWNDKRVSKDLLLIAGGRNLTIQGGVADKLNFFRFKSALSDDSAVDLVS</sequence>
<gene>
    <name evidence="2" type="ORF">ECPE_LOCUS5614</name>
</gene>
<evidence type="ECO:0000313" key="2">
    <source>
        <dbReference type="EMBL" id="VDP76041.1"/>
    </source>
</evidence>
<feature type="region of interest" description="Disordered" evidence="1">
    <location>
        <begin position="24"/>
        <end position="122"/>
    </location>
</feature>
<dbReference type="EMBL" id="UZAN01042487">
    <property type="protein sequence ID" value="VDP76041.1"/>
    <property type="molecule type" value="Genomic_DNA"/>
</dbReference>
<protein>
    <submittedName>
        <fullName evidence="2 4">Uncharacterized protein</fullName>
    </submittedName>
</protein>
<evidence type="ECO:0000256" key="1">
    <source>
        <dbReference type="SAM" id="MobiDB-lite"/>
    </source>
</evidence>